<dbReference type="PANTHER" id="PTHR30576:SF10">
    <property type="entry name" value="SLL5057 PROTEIN"/>
    <property type="match status" value="1"/>
</dbReference>
<keyword evidence="2" id="KW-0270">Exopolysaccharide synthesis</keyword>
<evidence type="ECO:0000313" key="6">
    <source>
        <dbReference type="Proteomes" id="UP000199347"/>
    </source>
</evidence>
<dbReference type="AlphaFoldDB" id="A0A1G5NTE0"/>
<dbReference type="Pfam" id="PF02397">
    <property type="entry name" value="Bac_transf"/>
    <property type="match status" value="1"/>
</dbReference>
<dbReference type="OrthoDB" id="9771846at2"/>
<dbReference type="InterPro" id="IPR004629">
    <property type="entry name" value="WecG_TagA_CpsF"/>
</dbReference>
<dbReference type="Proteomes" id="UP000199347">
    <property type="component" value="Unassembled WGS sequence"/>
</dbReference>
<evidence type="ECO:0000256" key="2">
    <source>
        <dbReference type="ARBA" id="ARBA00023169"/>
    </source>
</evidence>
<evidence type="ECO:0000313" key="5">
    <source>
        <dbReference type="EMBL" id="SCZ40603.1"/>
    </source>
</evidence>
<dbReference type="NCBIfam" id="TIGR00696">
    <property type="entry name" value="wecG_tagA_cpsF"/>
    <property type="match status" value="1"/>
</dbReference>
<dbReference type="STRING" id="1120955.SAMN03080610_02615"/>
<gene>
    <name evidence="5" type="ORF">SAMN03080610_02615</name>
</gene>
<keyword evidence="3" id="KW-0472">Membrane</keyword>
<protein>
    <submittedName>
        <fullName evidence="5">Polymer biosynthesis protein, WecB/TagA/CpsF family</fullName>
    </submittedName>
</protein>
<evidence type="ECO:0000256" key="1">
    <source>
        <dbReference type="ARBA" id="ARBA00006464"/>
    </source>
</evidence>
<organism evidence="5 6">
    <name type="scientific">Afifella marina DSM 2698</name>
    <dbReference type="NCBI Taxonomy" id="1120955"/>
    <lineage>
        <taxon>Bacteria</taxon>
        <taxon>Pseudomonadati</taxon>
        <taxon>Pseudomonadota</taxon>
        <taxon>Alphaproteobacteria</taxon>
        <taxon>Hyphomicrobiales</taxon>
        <taxon>Afifellaceae</taxon>
        <taxon>Afifella</taxon>
    </lineage>
</organism>
<accession>A0A1G5NTE0</accession>
<dbReference type="GO" id="GO:0000271">
    <property type="term" value="P:polysaccharide biosynthetic process"/>
    <property type="evidence" value="ECO:0007669"/>
    <property type="project" value="UniProtKB-KW"/>
</dbReference>
<dbReference type="CDD" id="cd06533">
    <property type="entry name" value="Glyco_transf_WecG_TagA"/>
    <property type="match status" value="1"/>
</dbReference>
<evidence type="ECO:0000256" key="3">
    <source>
        <dbReference type="SAM" id="Phobius"/>
    </source>
</evidence>
<sequence length="448" mass="49897">MTSLNKISLFSLDIVNAKTEDALAALLKGGARRTAAFLNAHCMNVAAKTPIYQWALKKADYLLPDGSGLQLAAKLQGKRFVENLNGTDLFVPLCRKAAALGLSIYFLGSAEGVARKASEAARKIAPALKVAGTRHGYFYSEEEDRIIDEINASGADIVLVALGVPRQDVWIARNRHRINARLVMGVGAQFDFWAGRVSRAPRMLRSAGLEWIWRLAIEPRRMFRRYIVGNPEFMMRAWQDARAKKVVPTADERAKRALDLFGSGMGLLFFAPLMLMIATAIKLESRGPVFFRQTRIGQGGQAFTVLKFRSMYRDAEARRAALLEQSDRAGICFKSKNDPRVTKIGRLLRRFSLDELPQLFNIWNGDMSIVGPRPALPQEVEAYPPQALERLMGKPGLTGLWQVSGRAEIGFNKMIHMDSAYVRSRSVFLDIALIALTFRAVFTGRGAY</sequence>
<proteinExistence type="inferred from homology"/>
<reference evidence="5 6" key="1">
    <citation type="submission" date="2016-10" db="EMBL/GenBank/DDBJ databases">
        <authorList>
            <person name="de Groot N.N."/>
        </authorList>
    </citation>
    <scope>NUCLEOTIDE SEQUENCE [LARGE SCALE GENOMIC DNA]</scope>
    <source>
        <strain evidence="5 6">DSM 2698</strain>
    </source>
</reference>
<dbReference type="RefSeq" id="WP_092814333.1">
    <property type="nucleotide sequence ID" value="NZ_FMVW01000006.1"/>
</dbReference>
<keyword evidence="6" id="KW-1185">Reference proteome</keyword>
<name>A0A1G5NTE0_AFIMA</name>
<dbReference type="PANTHER" id="PTHR30576">
    <property type="entry name" value="COLANIC BIOSYNTHESIS UDP-GLUCOSE LIPID CARRIER TRANSFERASE"/>
    <property type="match status" value="1"/>
</dbReference>
<keyword evidence="3" id="KW-0812">Transmembrane</keyword>
<dbReference type="EMBL" id="FMVW01000006">
    <property type="protein sequence ID" value="SCZ40603.1"/>
    <property type="molecule type" value="Genomic_DNA"/>
</dbReference>
<dbReference type="Pfam" id="PF03808">
    <property type="entry name" value="Glyco_tran_WecG"/>
    <property type="match status" value="1"/>
</dbReference>
<keyword evidence="3" id="KW-1133">Transmembrane helix</keyword>
<evidence type="ECO:0000259" key="4">
    <source>
        <dbReference type="Pfam" id="PF02397"/>
    </source>
</evidence>
<feature type="transmembrane region" description="Helical" evidence="3">
    <location>
        <begin position="260"/>
        <end position="283"/>
    </location>
</feature>
<dbReference type="InterPro" id="IPR003362">
    <property type="entry name" value="Bact_transf"/>
</dbReference>
<dbReference type="GO" id="GO:0016780">
    <property type="term" value="F:phosphotransferase activity, for other substituted phosphate groups"/>
    <property type="evidence" value="ECO:0007669"/>
    <property type="project" value="TreeGrafter"/>
</dbReference>
<feature type="domain" description="Bacterial sugar transferase" evidence="4">
    <location>
        <begin position="255"/>
        <end position="442"/>
    </location>
</feature>
<feature type="transmembrane region" description="Helical" evidence="3">
    <location>
        <begin position="427"/>
        <end position="447"/>
    </location>
</feature>
<comment type="similarity">
    <text evidence="1">Belongs to the bacterial sugar transferase family.</text>
</comment>